<evidence type="ECO:0000256" key="3">
    <source>
        <dbReference type="ARBA" id="ARBA00023128"/>
    </source>
</evidence>
<comment type="subcellular location">
    <subcellularLocation>
        <location evidence="1">Mitochondrion</location>
    </subcellularLocation>
</comment>
<keyword evidence="3" id="KW-0496">Mitochondrion</keyword>
<dbReference type="Gene3D" id="3.30.1360.120">
    <property type="entry name" value="Probable tRNA modification gtpase trme, domain 1"/>
    <property type="match status" value="1"/>
</dbReference>
<reference evidence="5 6" key="1">
    <citation type="journal article" date="2017" name="Nat. Ecol. Evol.">
        <title>Scallop genome provides insights into evolution of bilaterian karyotype and development.</title>
        <authorList>
            <person name="Wang S."/>
            <person name="Zhang J."/>
            <person name="Jiao W."/>
            <person name="Li J."/>
            <person name="Xun X."/>
            <person name="Sun Y."/>
            <person name="Guo X."/>
            <person name="Huan P."/>
            <person name="Dong B."/>
            <person name="Zhang L."/>
            <person name="Hu X."/>
            <person name="Sun X."/>
            <person name="Wang J."/>
            <person name="Zhao C."/>
            <person name="Wang Y."/>
            <person name="Wang D."/>
            <person name="Huang X."/>
            <person name="Wang R."/>
            <person name="Lv J."/>
            <person name="Li Y."/>
            <person name="Zhang Z."/>
            <person name="Liu B."/>
            <person name="Lu W."/>
            <person name="Hui Y."/>
            <person name="Liang J."/>
            <person name="Zhou Z."/>
            <person name="Hou R."/>
            <person name="Li X."/>
            <person name="Liu Y."/>
            <person name="Li H."/>
            <person name="Ning X."/>
            <person name="Lin Y."/>
            <person name="Zhao L."/>
            <person name="Xing Q."/>
            <person name="Dou J."/>
            <person name="Li Y."/>
            <person name="Mao J."/>
            <person name="Guo H."/>
            <person name="Dou H."/>
            <person name="Li T."/>
            <person name="Mu C."/>
            <person name="Jiang W."/>
            <person name="Fu Q."/>
            <person name="Fu X."/>
            <person name="Miao Y."/>
            <person name="Liu J."/>
            <person name="Yu Q."/>
            <person name="Li R."/>
            <person name="Liao H."/>
            <person name="Li X."/>
            <person name="Kong Y."/>
            <person name="Jiang Z."/>
            <person name="Chourrout D."/>
            <person name="Li R."/>
            <person name="Bao Z."/>
        </authorList>
    </citation>
    <scope>NUCLEOTIDE SEQUENCE [LARGE SCALE GENOMIC DNA]</scope>
    <source>
        <strain evidence="5 6">PY_sf001</strain>
    </source>
</reference>
<feature type="domain" description="CAF17 C-terminal" evidence="4">
    <location>
        <begin position="280"/>
        <end position="355"/>
    </location>
</feature>
<organism evidence="5 6">
    <name type="scientific">Mizuhopecten yessoensis</name>
    <name type="common">Japanese scallop</name>
    <name type="synonym">Patinopecten yessoensis</name>
    <dbReference type="NCBI Taxonomy" id="6573"/>
    <lineage>
        <taxon>Eukaryota</taxon>
        <taxon>Metazoa</taxon>
        <taxon>Spiralia</taxon>
        <taxon>Lophotrochozoa</taxon>
        <taxon>Mollusca</taxon>
        <taxon>Bivalvia</taxon>
        <taxon>Autobranchia</taxon>
        <taxon>Pteriomorphia</taxon>
        <taxon>Pectinida</taxon>
        <taxon>Pectinoidea</taxon>
        <taxon>Pectinidae</taxon>
        <taxon>Mizuhopecten</taxon>
    </lineage>
</organism>
<dbReference type="InterPro" id="IPR027266">
    <property type="entry name" value="TrmE/GcvT-like"/>
</dbReference>
<dbReference type="Pfam" id="PF25455">
    <property type="entry name" value="Beta-barrel_CAF17_C"/>
    <property type="match status" value="1"/>
</dbReference>
<dbReference type="InterPro" id="IPR017703">
    <property type="entry name" value="YgfZ/GCV_T_CS"/>
</dbReference>
<proteinExistence type="predicted"/>
<keyword evidence="5" id="KW-0808">Transferase</keyword>
<dbReference type="InterPro" id="IPR045179">
    <property type="entry name" value="YgfZ/GcvT"/>
</dbReference>
<sequence>MRGLLSQLRSLQGVSQRAAIQSHPCYKCKHCHQCLTSLKTVTVQSLRHFSDDVIGAKWSVHPLRSRGIIRLKGPDTVPFLQGLVTNDVAVVGGKIPSLYTLMLNVQGRVLYDLLMYHSTDVSGNSVLLLESDANVTSELIKLLKRYKIRKKVDIADVSEDHKVFAALCQGDDQKISLDKHLPGIISATQDPRVNSFGWRIIADSSPSVLKGFGIKEEKCEEDYHRQRYQSGIGEGVVDLPPGNCFPLESNAVYLNGVCFHKGCYIGQELTARTFHTGVTRKRLMPILFEVEPQNVSAGANIATETGKSAGKVRGHVGKYGLGLLRIAEASKKLSVKTETEDDLVVKSNIPDWWPKET</sequence>
<keyword evidence="2" id="KW-0809">Transit peptide</keyword>
<dbReference type="GO" id="GO:0005759">
    <property type="term" value="C:mitochondrial matrix"/>
    <property type="evidence" value="ECO:0007669"/>
    <property type="project" value="TreeGrafter"/>
</dbReference>
<dbReference type="NCBIfam" id="TIGR03317">
    <property type="entry name" value="ygfZ_signature"/>
    <property type="match status" value="1"/>
</dbReference>
<name>A0A210Q9W6_MIZYE</name>
<evidence type="ECO:0000313" key="6">
    <source>
        <dbReference type="Proteomes" id="UP000242188"/>
    </source>
</evidence>
<accession>A0A210Q9W6</accession>
<dbReference type="SUPFAM" id="SSF103025">
    <property type="entry name" value="Folate-binding domain"/>
    <property type="match status" value="1"/>
</dbReference>
<dbReference type="GO" id="GO:0016226">
    <property type="term" value="P:iron-sulfur cluster assembly"/>
    <property type="evidence" value="ECO:0007669"/>
    <property type="project" value="TreeGrafter"/>
</dbReference>
<dbReference type="Proteomes" id="UP000242188">
    <property type="component" value="Unassembled WGS sequence"/>
</dbReference>
<comment type="caution">
    <text evidence="5">The sequence shown here is derived from an EMBL/GenBank/DDBJ whole genome shotgun (WGS) entry which is preliminary data.</text>
</comment>
<dbReference type="EMBL" id="NEDP02004470">
    <property type="protein sequence ID" value="OWF45531.1"/>
    <property type="molecule type" value="Genomic_DNA"/>
</dbReference>
<dbReference type="AlphaFoldDB" id="A0A210Q9W6"/>
<evidence type="ECO:0000256" key="2">
    <source>
        <dbReference type="ARBA" id="ARBA00022946"/>
    </source>
</evidence>
<dbReference type="InterPro" id="IPR057460">
    <property type="entry name" value="CAF17_C"/>
</dbReference>
<evidence type="ECO:0000259" key="4">
    <source>
        <dbReference type="Pfam" id="PF25455"/>
    </source>
</evidence>
<protein>
    <submittedName>
        <fullName evidence="5">Transferase CAF17-like</fullName>
    </submittedName>
</protein>
<keyword evidence="6" id="KW-1185">Reference proteome</keyword>
<evidence type="ECO:0000256" key="1">
    <source>
        <dbReference type="ARBA" id="ARBA00004173"/>
    </source>
</evidence>
<dbReference type="STRING" id="6573.A0A210Q9W6"/>
<evidence type="ECO:0000313" key="5">
    <source>
        <dbReference type="EMBL" id="OWF45531.1"/>
    </source>
</evidence>
<dbReference type="GO" id="GO:0016740">
    <property type="term" value="F:transferase activity"/>
    <property type="evidence" value="ECO:0007669"/>
    <property type="project" value="UniProtKB-KW"/>
</dbReference>
<dbReference type="PANTHER" id="PTHR22602:SF0">
    <property type="entry name" value="TRANSFERASE CAF17, MITOCHONDRIAL-RELATED"/>
    <property type="match status" value="1"/>
</dbReference>
<dbReference type="PANTHER" id="PTHR22602">
    <property type="entry name" value="TRANSFERASE CAF17, MITOCHONDRIAL-RELATED"/>
    <property type="match status" value="1"/>
</dbReference>
<dbReference type="OrthoDB" id="191995at2759"/>
<gene>
    <name evidence="5" type="ORF">KP79_PYT07052</name>
</gene>